<dbReference type="SMART" id="SM00710">
    <property type="entry name" value="PbH1"/>
    <property type="match status" value="6"/>
</dbReference>
<accession>A0ABV5TW38</accession>
<dbReference type="RefSeq" id="WP_378189301.1">
    <property type="nucleotide sequence ID" value="NZ_JBHMBK010000002.1"/>
</dbReference>
<evidence type="ECO:0000256" key="1">
    <source>
        <dbReference type="SAM" id="SignalP"/>
    </source>
</evidence>
<dbReference type="Gene3D" id="2.160.20.10">
    <property type="entry name" value="Single-stranded right-handed beta-helix, Pectin lyase-like"/>
    <property type="match status" value="1"/>
</dbReference>
<comment type="caution">
    <text evidence="3">The sequence shown here is derived from an EMBL/GenBank/DDBJ whole genome shotgun (WGS) entry which is preliminary data.</text>
</comment>
<sequence length="508" mass="54254">MTARRYRLRRAAPLLGLLLTVAACSGGPDTDGGPAQATPAPSGSVAAVCDKQPAGPAAAPAGAVVVDPAVPGDLAAKTRSAGPGTTFWLKPGKHILGDDKYDQVSPKDGNVYVGAPGAVLDGRKINQYAFTGHAANVKINYLTVQGFAAPHDEGVVNHDSGDGWVIEHSTIQDNDGAGLMAGARQQVRGNCLRRNGQYGMNAYSGSTPITALVVEGNEIAGNNTGDWEAKIEGCGCSGGIKFWDVNGADVRGNWVHDNHGTGLWADTNNNDFLIEGNLVENNDSAALIYEISYNAIIRDNTIRKNNWVDGRRYADKSDNFPTSAIYISESGGEPRVKARTAKIEISRNYLENNWSGITLWENADRFCNSPANTSSGDCTRLVPSVKECAAPAITGGALRSDCRWKTQHVDIHDNKFVLDPAVVGCQASCGRMGLLSNFGTYPDWSPYRGDDVQESITFKQDNRWHDNSYAGPWTFIAHSADRVLEIGEWEGAPYSQDSGSTFTAQGGG</sequence>
<feature type="domain" description="Right handed beta helix" evidence="2">
    <location>
        <begin position="158"/>
        <end position="332"/>
    </location>
</feature>
<dbReference type="PROSITE" id="PS51257">
    <property type="entry name" value="PROKAR_LIPOPROTEIN"/>
    <property type="match status" value="1"/>
</dbReference>
<feature type="signal peptide" evidence="1">
    <location>
        <begin position="1"/>
        <end position="25"/>
    </location>
</feature>
<dbReference type="InterPro" id="IPR039448">
    <property type="entry name" value="Beta_helix"/>
</dbReference>
<name>A0ABV5TW38_9PSEU</name>
<reference evidence="3 4" key="1">
    <citation type="submission" date="2024-09" db="EMBL/GenBank/DDBJ databases">
        <authorList>
            <person name="Sun Q."/>
            <person name="Mori K."/>
        </authorList>
    </citation>
    <scope>NUCLEOTIDE SEQUENCE [LARGE SCALE GENOMIC DNA]</scope>
    <source>
        <strain evidence="3 4">JCM 13852</strain>
    </source>
</reference>
<protein>
    <submittedName>
        <fullName evidence="3">Right-handed parallel beta-helix repeat-containing protein</fullName>
    </submittedName>
</protein>
<dbReference type="Pfam" id="PF13229">
    <property type="entry name" value="Beta_helix"/>
    <property type="match status" value="1"/>
</dbReference>
<dbReference type="Proteomes" id="UP001589535">
    <property type="component" value="Unassembled WGS sequence"/>
</dbReference>
<dbReference type="EMBL" id="JBHMBK010000002">
    <property type="protein sequence ID" value="MFB9683337.1"/>
    <property type="molecule type" value="Genomic_DNA"/>
</dbReference>
<dbReference type="SUPFAM" id="SSF51126">
    <property type="entry name" value="Pectin lyase-like"/>
    <property type="match status" value="1"/>
</dbReference>
<keyword evidence="1" id="KW-0732">Signal</keyword>
<gene>
    <name evidence="3" type="ORF">ACFFTO_04015</name>
</gene>
<proteinExistence type="predicted"/>
<evidence type="ECO:0000259" key="2">
    <source>
        <dbReference type="Pfam" id="PF13229"/>
    </source>
</evidence>
<evidence type="ECO:0000313" key="3">
    <source>
        <dbReference type="EMBL" id="MFB9683337.1"/>
    </source>
</evidence>
<dbReference type="InterPro" id="IPR012334">
    <property type="entry name" value="Pectin_lyas_fold"/>
</dbReference>
<feature type="chain" id="PRO_5047459360" evidence="1">
    <location>
        <begin position="26"/>
        <end position="508"/>
    </location>
</feature>
<dbReference type="InterPro" id="IPR011050">
    <property type="entry name" value="Pectin_lyase_fold/virulence"/>
</dbReference>
<keyword evidence="4" id="KW-1185">Reference proteome</keyword>
<dbReference type="InterPro" id="IPR006626">
    <property type="entry name" value="PbH1"/>
</dbReference>
<organism evidence="3 4">
    <name type="scientific">Amycolatopsis plumensis</name>
    <dbReference type="NCBI Taxonomy" id="236508"/>
    <lineage>
        <taxon>Bacteria</taxon>
        <taxon>Bacillati</taxon>
        <taxon>Actinomycetota</taxon>
        <taxon>Actinomycetes</taxon>
        <taxon>Pseudonocardiales</taxon>
        <taxon>Pseudonocardiaceae</taxon>
        <taxon>Amycolatopsis</taxon>
    </lineage>
</organism>
<evidence type="ECO:0000313" key="4">
    <source>
        <dbReference type="Proteomes" id="UP001589535"/>
    </source>
</evidence>